<dbReference type="SMART" id="SM00347">
    <property type="entry name" value="HTH_MARR"/>
    <property type="match status" value="1"/>
</dbReference>
<dbReference type="PRINTS" id="PR00598">
    <property type="entry name" value="HTHMARR"/>
</dbReference>
<evidence type="ECO:0000259" key="4">
    <source>
        <dbReference type="PROSITE" id="PS50995"/>
    </source>
</evidence>
<evidence type="ECO:0000313" key="6">
    <source>
        <dbReference type="Proteomes" id="UP001652445"/>
    </source>
</evidence>
<evidence type="ECO:0000256" key="2">
    <source>
        <dbReference type="ARBA" id="ARBA00023125"/>
    </source>
</evidence>
<dbReference type="PROSITE" id="PS50995">
    <property type="entry name" value="HTH_MARR_2"/>
    <property type="match status" value="1"/>
</dbReference>
<dbReference type="SUPFAM" id="SSF46785">
    <property type="entry name" value="Winged helix' DNA-binding domain"/>
    <property type="match status" value="1"/>
</dbReference>
<evidence type="ECO:0000256" key="1">
    <source>
        <dbReference type="ARBA" id="ARBA00023015"/>
    </source>
</evidence>
<dbReference type="RefSeq" id="WP_076232235.1">
    <property type="nucleotide sequence ID" value="NZ_JAOQIO010000107.1"/>
</dbReference>
<keyword evidence="3" id="KW-0804">Transcription</keyword>
<dbReference type="Gene3D" id="1.10.10.10">
    <property type="entry name" value="Winged helix-like DNA-binding domain superfamily/Winged helix DNA-binding domain"/>
    <property type="match status" value="1"/>
</dbReference>
<comment type="caution">
    <text evidence="5">The sequence shown here is derived from an EMBL/GenBank/DDBJ whole genome shotgun (WGS) entry which is preliminary data.</text>
</comment>
<organism evidence="5 6">
    <name type="scientific">Paenibacillus baimaensis</name>
    <dbReference type="NCBI Taxonomy" id="2982185"/>
    <lineage>
        <taxon>Bacteria</taxon>
        <taxon>Bacillati</taxon>
        <taxon>Bacillota</taxon>
        <taxon>Bacilli</taxon>
        <taxon>Bacillales</taxon>
        <taxon>Paenibacillaceae</taxon>
        <taxon>Paenibacillus</taxon>
    </lineage>
</organism>
<dbReference type="Pfam" id="PF01047">
    <property type="entry name" value="MarR"/>
    <property type="match status" value="1"/>
</dbReference>
<gene>
    <name evidence="5" type="ORF">OB236_31695</name>
</gene>
<sequence length="142" mass="16709">MNQAMHISKSIHKLTRLYNATLEKFMKELNLTKPQGIIIGQIYKEPKTIGQITEAVQLSYSTVSGIIDRLERDEWIQRVRDKTDRRVIWIQRTEKMEEIKNKVEFYHEQFFHTVLSDLDTDELDKIASSLDLLNSQLEKKGS</sequence>
<feature type="domain" description="HTH marR-type" evidence="4">
    <location>
        <begin position="4"/>
        <end position="135"/>
    </location>
</feature>
<keyword evidence="1" id="KW-0805">Transcription regulation</keyword>
<dbReference type="InterPro" id="IPR011991">
    <property type="entry name" value="ArsR-like_HTH"/>
</dbReference>
<reference evidence="5 6" key="1">
    <citation type="submission" date="2022-09" db="EMBL/GenBank/DDBJ databases">
        <authorList>
            <person name="Han X.L."/>
            <person name="Wang Q."/>
            <person name="Lu T."/>
        </authorList>
    </citation>
    <scope>NUCLEOTIDE SEQUENCE [LARGE SCALE GENOMIC DNA]</scope>
    <source>
        <strain evidence="5 6">WQ 127069</strain>
    </source>
</reference>
<dbReference type="Proteomes" id="UP001652445">
    <property type="component" value="Unassembled WGS sequence"/>
</dbReference>
<accession>A0ABT2UPW2</accession>
<proteinExistence type="predicted"/>
<dbReference type="CDD" id="cd00090">
    <property type="entry name" value="HTH_ARSR"/>
    <property type="match status" value="1"/>
</dbReference>
<evidence type="ECO:0000313" key="5">
    <source>
        <dbReference type="EMBL" id="MCU6796700.1"/>
    </source>
</evidence>
<keyword evidence="2" id="KW-0238">DNA-binding</keyword>
<keyword evidence="6" id="KW-1185">Reference proteome</keyword>
<dbReference type="InterPro" id="IPR036388">
    <property type="entry name" value="WH-like_DNA-bd_sf"/>
</dbReference>
<dbReference type="PANTHER" id="PTHR42756">
    <property type="entry name" value="TRANSCRIPTIONAL REGULATOR, MARR"/>
    <property type="match status" value="1"/>
</dbReference>
<dbReference type="InterPro" id="IPR036390">
    <property type="entry name" value="WH_DNA-bd_sf"/>
</dbReference>
<dbReference type="PANTHER" id="PTHR42756:SF1">
    <property type="entry name" value="TRANSCRIPTIONAL REPRESSOR OF EMRAB OPERON"/>
    <property type="match status" value="1"/>
</dbReference>
<protein>
    <submittedName>
        <fullName evidence="5">MarR family transcriptional regulator</fullName>
    </submittedName>
</protein>
<evidence type="ECO:0000256" key="3">
    <source>
        <dbReference type="ARBA" id="ARBA00023163"/>
    </source>
</evidence>
<name>A0ABT2UPW2_9BACL</name>
<dbReference type="EMBL" id="JAOQIO010000107">
    <property type="protein sequence ID" value="MCU6796700.1"/>
    <property type="molecule type" value="Genomic_DNA"/>
</dbReference>
<dbReference type="InterPro" id="IPR000835">
    <property type="entry name" value="HTH_MarR-typ"/>
</dbReference>